<dbReference type="InterPro" id="IPR001878">
    <property type="entry name" value="Znf_CCHC"/>
</dbReference>
<evidence type="ECO:0000313" key="5">
    <source>
        <dbReference type="EMBL" id="OAV86194.1"/>
    </source>
</evidence>
<dbReference type="Gene3D" id="4.10.60.10">
    <property type="entry name" value="Zinc finger, CCHC-type"/>
    <property type="match status" value="1"/>
</dbReference>
<dbReference type="VEuPathDB" id="FungiDB:PTTG_30033"/>
<feature type="region of interest" description="Disordered" evidence="3">
    <location>
        <begin position="166"/>
        <end position="209"/>
    </location>
</feature>
<dbReference type="Pfam" id="PF00098">
    <property type="entry name" value="zf-CCHC"/>
    <property type="match status" value="1"/>
</dbReference>
<dbReference type="SUPFAM" id="SSF57756">
    <property type="entry name" value="Retrovirus zinc finger-like domains"/>
    <property type="match status" value="1"/>
</dbReference>
<feature type="compositionally biased region" description="Low complexity" evidence="3">
    <location>
        <begin position="91"/>
        <end position="126"/>
    </location>
</feature>
<dbReference type="AlphaFoldDB" id="A0A180G0R2"/>
<feature type="non-terminal residue" evidence="5">
    <location>
        <position position="484"/>
    </location>
</feature>
<reference evidence="6 7" key="3">
    <citation type="journal article" date="2017" name="G3 (Bethesda)">
        <title>Comparative analysis highlights variable genome content of wheat rusts and divergence of the mating loci.</title>
        <authorList>
            <person name="Cuomo C.A."/>
            <person name="Bakkeren G."/>
            <person name="Khalil H.B."/>
            <person name="Panwar V."/>
            <person name="Joly D."/>
            <person name="Linning R."/>
            <person name="Sakthikumar S."/>
            <person name="Song X."/>
            <person name="Adiconis X."/>
            <person name="Fan L."/>
            <person name="Goldberg J.M."/>
            <person name="Levin J.Z."/>
            <person name="Young S."/>
            <person name="Zeng Q."/>
            <person name="Anikster Y."/>
            <person name="Bruce M."/>
            <person name="Wang M."/>
            <person name="Yin C."/>
            <person name="McCallum B."/>
            <person name="Szabo L.J."/>
            <person name="Hulbert S."/>
            <person name="Chen X."/>
            <person name="Fellers J.P."/>
        </authorList>
    </citation>
    <scope>NUCLEOTIDE SEQUENCE</scope>
    <source>
        <strain evidence="6">isolate 1-1 / race 1 (BBBD)</strain>
        <strain evidence="7">Isolate 1-1 / race 1 (BBBD)</strain>
    </source>
</reference>
<sequence length="484" mass="53272">MSGQPSGSENPSPPNCVTSPLVKAQTGLSTHNLIRSQTHEHQDTMNIPFLASPSSTKTDAPKDRTTIPLPTNQPPLLKQPIPQIPQPTYSPPTSTKKPLPSSALPATNPIPTTPNNPSSNLNSTVPTIPPPANYSPYPNMPDFTSQSYPYPYPYFPYPYPHPAYPVPPVQNPKNTPQPTPPFTPYTDTTPTPAARPNNPTTQSRQDLLDSTLANNRSRRLAFEDRKMTAATINAAVNSSRKRDRLLVDGSNYRKWTRRIKELASQFLWDKDFFSKTNVNIHNEKIGQAILLNSVDPALEDEIFAGEDMSIGLLQHQEPILLHLLSSSNGNFRRTPCPRPSVLSNRGGLRLGNARHRCRSEEPKHRHDGRPHSWPPPSTKPTRRTGKARVCTTISFSSSSNPSISVPPDPPSSYLAAAPDRQESSPVDNGAPEVSANAVRNGNCHICKQPGHWSNDCPARKKPVPNRSGPSFPTRPSNHPIPNYQ</sequence>
<feature type="region of interest" description="Disordered" evidence="3">
    <location>
        <begin position="335"/>
        <end position="434"/>
    </location>
</feature>
<keyword evidence="2" id="KW-0862">Zinc</keyword>
<keyword evidence="2" id="KW-0863">Zinc-finger</keyword>
<dbReference type="InterPro" id="IPR036875">
    <property type="entry name" value="Znf_CCHC_sf"/>
</dbReference>
<proteinExistence type="predicted"/>
<reference evidence="5" key="2">
    <citation type="submission" date="2016-05" db="EMBL/GenBank/DDBJ databases">
        <title>Comparative analysis highlights variable genome content of wheat rusts and divergence of the mating loci.</title>
        <authorList>
            <person name="Cuomo C.A."/>
            <person name="Bakkeren G."/>
            <person name="Szabo L."/>
            <person name="Khalil H."/>
            <person name="Joly D."/>
            <person name="Goldberg J."/>
            <person name="Young S."/>
            <person name="Zeng Q."/>
            <person name="Fellers J."/>
        </authorList>
    </citation>
    <scope>NUCLEOTIDE SEQUENCE [LARGE SCALE GENOMIC DNA]</scope>
    <source>
        <strain evidence="5">1-1 BBBD Race 1</strain>
    </source>
</reference>
<feature type="domain" description="CCHC-type" evidence="4">
    <location>
        <begin position="443"/>
        <end position="457"/>
    </location>
</feature>
<dbReference type="OrthoDB" id="2517831at2759"/>
<dbReference type="GO" id="GO:0003676">
    <property type="term" value="F:nucleic acid binding"/>
    <property type="evidence" value="ECO:0007669"/>
    <property type="project" value="InterPro"/>
</dbReference>
<evidence type="ECO:0000313" key="6">
    <source>
        <dbReference type="EnsemblFungi" id="PTTG_30033-t43_1-p1"/>
    </source>
</evidence>
<protein>
    <submittedName>
        <fullName evidence="6">CCHC-type domain-containing protein</fullName>
    </submittedName>
</protein>
<evidence type="ECO:0000259" key="4">
    <source>
        <dbReference type="PROSITE" id="PS50158"/>
    </source>
</evidence>
<reference evidence="5" key="1">
    <citation type="submission" date="2009-11" db="EMBL/GenBank/DDBJ databases">
        <authorList>
            <consortium name="The Broad Institute Genome Sequencing Platform"/>
            <person name="Ward D."/>
            <person name="Feldgarden M."/>
            <person name="Earl A."/>
            <person name="Young S.K."/>
            <person name="Zeng Q."/>
            <person name="Koehrsen M."/>
            <person name="Alvarado L."/>
            <person name="Berlin A."/>
            <person name="Bochicchio J."/>
            <person name="Borenstein D."/>
            <person name="Chapman S.B."/>
            <person name="Chen Z."/>
            <person name="Engels R."/>
            <person name="Freedman E."/>
            <person name="Gellesch M."/>
            <person name="Goldberg J."/>
            <person name="Griggs A."/>
            <person name="Gujja S."/>
            <person name="Heilman E."/>
            <person name="Heiman D."/>
            <person name="Hepburn T."/>
            <person name="Howarth C."/>
            <person name="Jen D."/>
            <person name="Larson L."/>
            <person name="Lewis B."/>
            <person name="Mehta T."/>
            <person name="Park D."/>
            <person name="Pearson M."/>
            <person name="Roberts A."/>
            <person name="Saif S."/>
            <person name="Shea T."/>
            <person name="Shenoy N."/>
            <person name="Sisk P."/>
            <person name="Stolte C."/>
            <person name="Sykes S."/>
            <person name="Thomson T."/>
            <person name="Walk T."/>
            <person name="White J."/>
            <person name="Yandava C."/>
            <person name="Izard J."/>
            <person name="Baranova O.V."/>
            <person name="Blanton J.M."/>
            <person name="Tanner A.C."/>
            <person name="Dewhirst F.E."/>
            <person name="Haas B."/>
            <person name="Nusbaum C."/>
            <person name="Birren B."/>
        </authorList>
    </citation>
    <scope>NUCLEOTIDE SEQUENCE [LARGE SCALE GENOMIC DNA]</scope>
    <source>
        <strain evidence="5">1-1 BBBD Race 1</strain>
    </source>
</reference>
<dbReference type="PROSITE" id="PS50158">
    <property type="entry name" value="ZF_CCHC"/>
    <property type="match status" value="1"/>
</dbReference>
<dbReference type="GO" id="GO:0006397">
    <property type="term" value="P:mRNA processing"/>
    <property type="evidence" value="ECO:0007669"/>
    <property type="project" value="UniProtKB-KW"/>
</dbReference>
<feature type="region of interest" description="Disordered" evidence="3">
    <location>
        <begin position="449"/>
        <end position="484"/>
    </location>
</feature>
<evidence type="ECO:0000256" key="3">
    <source>
        <dbReference type="SAM" id="MobiDB-lite"/>
    </source>
</evidence>
<name>A0A180G0R2_PUCT1</name>
<evidence type="ECO:0000256" key="1">
    <source>
        <dbReference type="ARBA" id="ARBA00022664"/>
    </source>
</evidence>
<organism evidence="5">
    <name type="scientific">Puccinia triticina (isolate 1-1 / race 1 (BBBD))</name>
    <name type="common">Brown leaf rust fungus</name>
    <dbReference type="NCBI Taxonomy" id="630390"/>
    <lineage>
        <taxon>Eukaryota</taxon>
        <taxon>Fungi</taxon>
        <taxon>Dikarya</taxon>
        <taxon>Basidiomycota</taxon>
        <taxon>Pucciniomycotina</taxon>
        <taxon>Pucciniomycetes</taxon>
        <taxon>Pucciniales</taxon>
        <taxon>Pucciniaceae</taxon>
        <taxon>Puccinia</taxon>
    </lineage>
</organism>
<gene>
    <name evidence="5" type="ORF">PTTG_30033</name>
</gene>
<keyword evidence="1" id="KW-0507">mRNA processing</keyword>
<keyword evidence="2" id="KW-0479">Metal-binding</keyword>
<evidence type="ECO:0000256" key="2">
    <source>
        <dbReference type="PROSITE-ProRule" id="PRU00047"/>
    </source>
</evidence>
<evidence type="ECO:0000313" key="7">
    <source>
        <dbReference type="Proteomes" id="UP000005240"/>
    </source>
</evidence>
<accession>A0A180G0R2</accession>
<feature type="region of interest" description="Disordered" evidence="3">
    <location>
        <begin position="1"/>
        <end position="127"/>
    </location>
</feature>
<dbReference type="PRINTS" id="PR01217">
    <property type="entry name" value="PRICHEXTENSN"/>
</dbReference>
<feature type="compositionally biased region" description="Pro residues" evidence="3">
    <location>
        <begin position="166"/>
        <end position="183"/>
    </location>
</feature>
<reference evidence="6" key="4">
    <citation type="submission" date="2025-05" db="UniProtKB">
        <authorList>
            <consortium name="EnsemblFungi"/>
        </authorList>
    </citation>
    <scope>IDENTIFICATION</scope>
    <source>
        <strain evidence="6">isolate 1-1 / race 1 (BBBD)</strain>
    </source>
</reference>
<keyword evidence="7" id="KW-1185">Reference proteome</keyword>
<dbReference type="GO" id="GO:0008270">
    <property type="term" value="F:zinc ion binding"/>
    <property type="evidence" value="ECO:0007669"/>
    <property type="project" value="UniProtKB-KW"/>
</dbReference>
<feature type="compositionally biased region" description="Polar residues" evidence="3">
    <location>
        <begin position="1"/>
        <end position="18"/>
    </location>
</feature>
<feature type="compositionally biased region" description="Low complexity" evidence="3">
    <location>
        <begin position="394"/>
        <end position="403"/>
    </location>
</feature>
<dbReference type="EMBL" id="ADAS02001498">
    <property type="protein sequence ID" value="OAV86194.1"/>
    <property type="molecule type" value="Genomic_DNA"/>
</dbReference>
<feature type="compositionally biased region" description="Polar residues" evidence="3">
    <location>
        <begin position="467"/>
        <end position="476"/>
    </location>
</feature>
<feature type="compositionally biased region" description="Low complexity" evidence="3">
    <location>
        <begin position="184"/>
        <end position="201"/>
    </location>
</feature>
<feature type="compositionally biased region" description="Polar residues" evidence="3">
    <location>
        <begin position="26"/>
        <end position="36"/>
    </location>
</feature>
<dbReference type="EnsemblFungi" id="PTTG_30033-t43_1">
    <property type="protein sequence ID" value="PTTG_30033-t43_1-p1"/>
    <property type="gene ID" value="PTTG_30033"/>
</dbReference>
<dbReference type="Proteomes" id="UP000005240">
    <property type="component" value="Unassembled WGS sequence"/>
</dbReference>
<dbReference type="SMART" id="SM00343">
    <property type="entry name" value="ZnF_C2HC"/>
    <property type="match status" value="1"/>
</dbReference>